<sequence length="130" mass="13012">MAAKSVPPSVPNSFSARLRAYFQLAPLSLGGSSGLVPWSGSGESAASSVASIGSLMGTGCPLLCVCAGALNLDSRPMVPPISEPAAPFWFSCLPSCPVCGGSESIGGGLNGPRMLWDPAGTVELLCRSGV</sequence>
<dbReference type="Proteomes" id="UP001589575">
    <property type="component" value="Unassembled WGS sequence"/>
</dbReference>
<dbReference type="EMBL" id="JBHMFI010000001">
    <property type="protein sequence ID" value="MFB9073352.1"/>
    <property type="molecule type" value="Genomic_DNA"/>
</dbReference>
<comment type="caution">
    <text evidence="1">The sequence shown here is derived from an EMBL/GenBank/DDBJ whole genome shotgun (WGS) entry which is preliminary data.</text>
</comment>
<reference evidence="1 2" key="1">
    <citation type="submission" date="2024-09" db="EMBL/GenBank/DDBJ databases">
        <authorList>
            <person name="Sun Q."/>
            <person name="Mori K."/>
        </authorList>
    </citation>
    <scope>NUCLEOTIDE SEQUENCE [LARGE SCALE GENOMIC DNA]</scope>
    <source>
        <strain evidence="1 2">CCM 7609</strain>
    </source>
</reference>
<name>A0ABV5G344_9MICC</name>
<keyword evidence="2" id="KW-1185">Reference proteome</keyword>
<organism evidence="1 2">
    <name type="scientific">Citricoccus parietis</name>
    <dbReference type="NCBI Taxonomy" id="592307"/>
    <lineage>
        <taxon>Bacteria</taxon>
        <taxon>Bacillati</taxon>
        <taxon>Actinomycetota</taxon>
        <taxon>Actinomycetes</taxon>
        <taxon>Micrococcales</taxon>
        <taxon>Micrococcaceae</taxon>
        <taxon>Citricoccus</taxon>
    </lineage>
</organism>
<accession>A0ABV5G344</accession>
<evidence type="ECO:0000313" key="2">
    <source>
        <dbReference type="Proteomes" id="UP001589575"/>
    </source>
</evidence>
<evidence type="ECO:0000313" key="1">
    <source>
        <dbReference type="EMBL" id="MFB9073352.1"/>
    </source>
</evidence>
<protein>
    <submittedName>
        <fullName evidence="1">Uncharacterized protein</fullName>
    </submittedName>
</protein>
<proteinExistence type="predicted"/>
<gene>
    <name evidence="1" type="ORF">ACFFX0_19975</name>
</gene>